<dbReference type="VEuPathDB" id="TrichDB:TVAGG3_0839320"/>
<dbReference type="SMR" id="A2DWV6"/>
<feature type="region of interest" description="Disordered" evidence="1">
    <location>
        <begin position="39"/>
        <end position="84"/>
    </location>
</feature>
<dbReference type="Proteomes" id="UP000001542">
    <property type="component" value="Unassembled WGS sequence"/>
</dbReference>
<reference evidence="2" key="1">
    <citation type="submission" date="2006-10" db="EMBL/GenBank/DDBJ databases">
        <authorList>
            <person name="Amadeo P."/>
            <person name="Zhao Q."/>
            <person name="Wortman J."/>
            <person name="Fraser-Liggett C."/>
            <person name="Carlton J."/>
        </authorList>
    </citation>
    <scope>NUCLEOTIDE SEQUENCE</scope>
    <source>
        <strain evidence="2">G3</strain>
    </source>
</reference>
<dbReference type="InParanoid" id="A2DWV6"/>
<keyword evidence="3" id="KW-1185">Reference proteome</keyword>
<dbReference type="RefSeq" id="XP_001327361.1">
    <property type="nucleotide sequence ID" value="XM_001327326.1"/>
</dbReference>
<evidence type="ECO:0000313" key="3">
    <source>
        <dbReference type="Proteomes" id="UP000001542"/>
    </source>
</evidence>
<organism evidence="2 3">
    <name type="scientific">Trichomonas vaginalis (strain ATCC PRA-98 / G3)</name>
    <dbReference type="NCBI Taxonomy" id="412133"/>
    <lineage>
        <taxon>Eukaryota</taxon>
        <taxon>Metamonada</taxon>
        <taxon>Parabasalia</taxon>
        <taxon>Trichomonadida</taxon>
        <taxon>Trichomonadidae</taxon>
        <taxon>Trichomonas</taxon>
    </lineage>
</organism>
<reference evidence="2" key="2">
    <citation type="journal article" date="2007" name="Science">
        <title>Draft genome sequence of the sexually transmitted pathogen Trichomonas vaginalis.</title>
        <authorList>
            <person name="Carlton J.M."/>
            <person name="Hirt R.P."/>
            <person name="Silva J.C."/>
            <person name="Delcher A.L."/>
            <person name="Schatz M."/>
            <person name="Zhao Q."/>
            <person name="Wortman J.R."/>
            <person name="Bidwell S.L."/>
            <person name="Alsmark U.C.M."/>
            <person name="Besteiro S."/>
            <person name="Sicheritz-Ponten T."/>
            <person name="Noel C.J."/>
            <person name="Dacks J.B."/>
            <person name="Foster P.G."/>
            <person name="Simillion C."/>
            <person name="Van de Peer Y."/>
            <person name="Miranda-Saavedra D."/>
            <person name="Barton G.J."/>
            <person name="Westrop G.D."/>
            <person name="Mueller S."/>
            <person name="Dessi D."/>
            <person name="Fiori P.L."/>
            <person name="Ren Q."/>
            <person name="Paulsen I."/>
            <person name="Zhang H."/>
            <person name="Bastida-Corcuera F.D."/>
            <person name="Simoes-Barbosa A."/>
            <person name="Brown M.T."/>
            <person name="Hayes R.D."/>
            <person name="Mukherjee M."/>
            <person name="Okumura C.Y."/>
            <person name="Schneider R."/>
            <person name="Smith A.J."/>
            <person name="Vanacova S."/>
            <person name="Villalvazo M."/>
            <person name="Haas B.J."/>
            <person name="Pertea M."/>
            <person name="Feldblyum T.V."/>
            <person name="Utterback T.R."/>
            <person name="Shu C.L."/>
            <person name="Osoegawa K."/>
            <person name="de Jong P.J."/>
            <person name="Hrdy I."/>
            <person name="Horvathova L."/>
            <person name="Zubacova Z."/>
            <person name="Dolezal P."/>
            <person name="Malik S.B."/>
            <person name="Logsdon J.M. Jr."/>
            <person name="Henze K."/>
            <person name="Gupta A."/>
            <person name="Wang C.C."/>
            <person name="Dunne R.L."/>
            <person name="Upcroft J.A."/>
            <person name="Upcroft P."/>
            <person name="White O."/>
            <person name="Salzberg S.L."/>
            <person name="Tang P."/>
            <person name="Chiu C.-H."/>
            <person name="Lee Y.-S."/>
            <person name="Embley T.M."/>
            <person name="Coombs G.H."/>
            <person name="Mottram J.C."/>
            <person name="Tachezy J."/>
            <person name="Fraser-Liggett C.M."/>
            <person name="Johnson P.J."/>
        </authorList>
    </citation>
    <scope>NUCLEOTIDE SEQUENCE [LARGE SCALE GENOMIC DNA]</scope>
    <source>
        <strain evidence="2">G3</strain>
    </source>
</reference>
<dbReference type="KEGG" id="tva:4773139"/>
<dbReference type="AlphaFoldDB" id="A2DWV6"/>
<gene>
    <name evidence="2" type="ORF">TVAG_392550</name>
</gene>
<dbReference type="EMBL" id="DS113260">
    <property type="protein sequence ID" value="EAY15138.1"/>
    <property type="molecule type" value="Genomic_DNA"/>
</dbReference>
<protein>
    <submittedName>
        <fullName evidence="2">Uncharacterized protein</fullName>
    </submittedName>
</protein>
<dbReference type="VEuPathDB" id="TrichDB:TVAG_392550"/>
<name>A2DWV6_TRIV3</name>
<accession>A2DWV6</accession>
<feature type="compositionally biased region" description="Basic and acidic residues" evidence="1">
    <location>
        <begin position="75"/>
        <end position="84"/>
    </location>
</feature>
<proteinExistence type="predicted"/>
<sequence length="142" mass="16695">MDDLVVVNFLSKKRVVPSSQHYSKSVRDIARLNLSALEKEVNTSRNQPSGRRTQTSRPIKSYTSRSNQEGSQSSRPEKTKKEVQKFVDHHILENVIQTRHAEAIQADQEEQIHPNRFKIDRRNLPPEQRPSARPHFRYYYWG</sequence>
<feature type="compositionally biased region" description="Polar residues" evidence="1">
    <location>
        <begin position="43"/>
        <end position="74"/>
    </location>
</feature>
<evidence type="ECO:0000256" key="1">
    <source>
        <dbReference type="SAM" id="MobiDB-lite"/>
    </source>
</evidence>
<evidence type="ECO:0000313" key="2">
    <source>
        <dbReference type="EMBL" id="EAY15138.1"/>
    </source>
</evidence>